<dbReference type="AlphaFoldDB" id="A0A7D6CQ83"/>
<organism evidence="1 2">
    <name type="scientific">Natrinema zhouii</name>
    <dbReference type="NCBI Taxonomy" id="1710539"/>
    <lineage>
        <taxon>Archaea</taxon>
        <taxon>Methanobacteriati</taxon>
        <taxon>Methanobacteriota</taxon>
        <taxon>Stenosarchaea group</taxon>
        <taxon>Halobacteria</taxon>
        <taxon>Halobacteriales</taxon>
        <taxon>Natrialbaceae</taxon>
        <taxon>Natrinema</taxon>
    </lineage>
</organism>
<dbReference type="Proteomes" id="UP000510869">
    <property type="component" value="Chromosome"/>
</dbReference>
<reference evidence="1 2" key="1">
    <citation type="submission" date="2020-07" db="EMBL/GenBank/DDBJ databases">
        <title>Natrinema (YPL30) sp. nov. and Haloterrigena xxxxxx (YPL8) sp. nov., isolated from a salt mine.</title>
        <authorList>
            <person name="Cui H."/>
        </authorList>
    </citation>
    <scope>NUCLEOTIDE SEQUENCE [LARGE SCALE GENOMIC DNA]</scope>
    <source>
        <strain evidence="1 2">YPL13</strain>
    </source>
</reference>
<accession>A0A7D6CQ83</accession>
<dbReference type="OrthoDB" id="45790at2157"/>
<evidence type="ECO:0000313" key="1">
    <source>
        <dbReference type="EMBL" id="QLK25331.1"/>
    </source>
</evidence>
<sequence length="55" mass="6407">MSQATLSDRPYTNSNLFSEHYLDERIQERDEWECDATASEALAELQSLYELESGY</sequence>
<evidence type="ECO:0000313" key="2">
    <source>
        <dbReference type="Proteomes" id="UP000510869"/>
    </source>
</evidence>
<dbReference type="KEGG" id="nay:HYG81_14730"/>
<gene>
    <name evidence="1" type="ORF">HYG81_14730</name>
</gene>
<dbReference type="EMBL" id="CP059154">
    <property type="protein sequence ID" value="QLK25331.1"/>
    <property type="molecule type" value="Genomic_DNA"/>
</dbReference>
<protein>
    <submittedName>
        <fullName evidence="1">Uncharacterized protein</fullName>
    </submittedName>
</protein>
<proteinExistence type="predicted"/>
<keyword evidence="2" id="KW-1185">Reference proteome</keyword>
<name>A0A7D6CQ83_9EURY</name>